<comment type="caution">
    <text evidence="5">The sequence shown here is derived from an EMBL/GenBank/DDBJ whole genome shotgun (WGS) entry which is preliminary data.</text>
</comment>
<keyword evidence="1" id="KW-0719">Serine esterase</keyword>
<organism evidence="5 6">
    <name type="scientific">Filimonas effusa</name>
    <dbReference type="NCBI Taxonomy" id="2508721"/>
    <lineage>
        <taxon>Bacteria</taxon>
        <taxon>Pseudomonadati</taxon>
        <taxon>Bacteroidota</taxon>
        <taxon>Chitinophagia</taxon>
        <taxon>Chitinophagales</taxon>
        <taxon>Chitinophagaceae</taxon>
        <taxon>Filimonas</taxon>
    </lineage>
</organism>
<dbReference type="EMBL" id="SDHZ01000002">
    <property type="protein sequence ID" value="RXK83948.1"/>
    <property type="molecule type" value="Genomic_DNA"/>
</dbReference>
<keyword evidence="6" id="KW-1185">Reference proteome</keyword>
<dbReference type="InterPro" id="IPR029058">
    <property type="entry name" value="AB_hydrolase_fold"/>
</dbReference>
<dbReference type="Gene3D" id="3.40.50.1820">
    <property type="entry name" value="alpha/beta hydrolase"/>
    <property type="match status" value="1"/>
</dbReference>
<evidence type="ECO:0000256" key="2">
    <source>
        <dbReference type="ARBA" id="ARBA00022729"/>
    </source>
</evidence>
<evidence type="ECO:0000256" key="3">
    <source>
        <dbReference type="ARBA" id="ARBA00022801"/>
    </source>
</evidence>
<evidence type="ECO:0000259" key="4">
    <source>
        <dbReference type="Pfam" id="PF22244"/>
    </source>
</evidence>
<reference evidence="5 6" key="1">
    <citation type="submission" date="2019-01" db="EMBL/GenBank/DDBJ databases">
        <title>Filimonas sp. strain TTM-71.</title>
        <authorList>
            <person name="Chen W.-M."/>
        </authorList>
    </citation>
    <scope>NUCLEOTIDE SEQUENCE [LARGE SCALE GENOMIC DNA]</scope>
    <source>
        <strain evidence="5 6">TTM-71</strain>
    </source>
</reference>
<sequence length="392" mass="43936">MRSLLTMLFTGIYISMSFSQNYDESKVPFYTLPSLLVSGQNQPIKDTASWEHARRPELLTLFSNYVYGTTPKDFDSVRFGIENEDPAAMNGKARLKEVAIRVYRQNKSITFHLVLFTPTAQASPAAVFVLINNRGRSHTDPKRVVQSDFWPAEMMIDSGYGIAAFHVSELAPDRKDSYADALLQLYPEQLAADNGMKAIGAWAFGASRVMDYLVTDGHVNAKQVVIVGHSRGGKTALWAAAQDERFSLCISNCSGNTGAALARRQFGERIAKINATFPHWFCNNYKRFNDNETALPVDQHMLIALIAPRPVYATNATEDLWADPKGTFLALKNAEPAYALYHKKSNLPADPPSPGHAILYAPLGYHNRIGVHDMTRFDWIQFIQFARHHFRS</sequence>
<dbReference type="Pfam" id="PF22244">
    <property type="entry name" value="GCE_fung"/>
    <property type="match status" value="1"/>
</dbReference>
<evidence type="ECO:0000256" key="1">
    <source>
        <dbReference type="ARBA" id="ARBA00022487"/>
    </source>
</evidence>
<dbReference type="InterPro" id="IPR054579">
    <property type="entry name" value="GCE-like_dom"/>
</dbReference>
<keyword evidence="3 5" id="KW-0378">Hydrolase</keyword>
<dbReference type="Proteomes" id="UP000290545">
    <property type="component" value="Unassembled WGS sequence"/>
</dbReference>
<protein>
    <submittedName>
        <fullName evidence="5">Alpha/beta hydrolase</fullName>
    </submittedName>
</protein>
<name>A0A4Q1D6A0_9BACT</name>
<gene>
    <name evidence="5" type="ORF">ESB13_13530</name>
</gene>
<evidence type="ECO:0000313" key="5">
    <source>
        <dbReference type="EMBL" id="RXK83948.1"/>
    </source>
</evidence>
<dbReference type="AlphaFoldDB" id="A0A4Q1D6A0"/>
<dbReference type="SUPFAM" id="SSF53474">
    <property type="entry name" value="alpha/beta-Hydrolases"/>
    <property type="match status" value="1"/>
</dbReference>
<keyword evidence="2" id="KW-0732">Signal</keyword>
<feature type="domain" description="4-O-methyl-glucuronoyl methylesterase-like" evidence="4">
    <location>
        <begin position="100"/>
        <end position="338"/>
    </location>
</feature>
<proteinExistence type="predicted"/>
<accession>A0A4Q1D6A0</accession>
<dbReference type="GO" id="GO:0052689">
    <property type="term" value="F:carboxylic ester hydrolase activity"/>
    <property type="evidence" value="ECO:0007669"/>
    <property type="project" value="UniProtKB-KW"/>
</dbReference>
<dbReference type="OrthoDB" id="9809261at2"/>
<evidence type="ECO:0000313" key="6">
    <source>
        <dbReference type="Proteomes" id="UP000290545"/>
    </source>
</evidence>